<reference evidence="1 2" key="1">
    <citation type="submission" date="2015-04" db="EMBL/GenBank/DDBJ databases">
        <authorList>
            <person name="Syromyatnikov M.Y."/>
            <person name="Popov V.N."/>
        </authorList>
    </citation>
    <scope>NUCLEOTIDE SEQUENCE [LARGE SCALE GENOMIC DNA]</scope>
</reference>
<evidence type="ECO:0000313" key="2">
    <source>
        <dbReference type="Proteomes" id="UP000183832"/>
    </source>
</evidence>
<dbReference type="EMBL" id="CVRI01000064">
    <property type="protein sequence ID" value="CRL05435.1"/>
    <property type="molecule type" value="Genomic_DNA"/>
</dbReference>
<sequence>MSSRLLSTSGVEQNERKNHSDINRKTVWKFYEIASCRIGCGCGGKINQLKADAMRQVHESTMRQFLNMLVDTIPTLYLMLKTKSTLRQQSCSDDIT</sequence>
<evidence type="ECO:0000313" key="1">
    <source>
        <dbReference type="EMBL" id="CRL05435.1"/>
    </source>
</evidence>
<keyword evidence="2" id="KW-1185">Reference proteome</keyword>
<dbReference type="AlphaFoldDB" id="A0A1J1IYS8"/>
<gene>
    <name evidence="1" type="ORF">CLUMA_CG018360</name>
</gene>
<protein>
    <submittedName>
        <fullName evidence="1">CLUMA_CG018360, isoform A</fullName>
    </submittedName>
</protein>
<dbReference type="Proteomes" id="UP000183832">
    <property type="component" value="Unassembled WGS sequence"/>
</dbReference>
<accession>A0A1J1IYS8</accession>
<name>A0A1J1IYS8_9DIPT</name>
<organism evidence="1 2">
    <name type="scientific">Clunio marinus</name>
    <dbReference type="NCBI Taxonomy" id="568069"/>
    <lineage>
        <taxon>Eukaryota</taxon>
        <taxon>Metazoa</taxon>
        <taxon>Ecdysozoa</taxon>
        <taxon>Arthropoda</taxon>
        <taxon>Hexapoda</taxon>
        <taxon>Insecta</taxon>
        <taxon>Pterygota</taxon>
        <taxon>Neoptera</taxon>
        <taxon>Endopterygota</taxon>
        <taxon>Diptera</taxon>
        <taxon>Nematocera</taxon>
        <taxon>Chironomoidea</taxon>
        <taxon>Chironomidae</taxon>
        <taxon>Clunio</taxon>
    </lineage>
</organism>
<proteinExistence type="predicted"/>